<sequence>MMYGFGDDANPYKESIHLLEDLVIYYITQMTIRALQIGRQGEINIEDLLFLVRNDERKLHKIKYLIKMQRKFKKIFRKYDFGEFSI</sequence>
<evidence type="ECO:0000256" key="1">
    <source>
        <dbReference type="ARBA" id="ARBA00004123"/>
    </source>
</evidence>
<dbReference type="AlphaFoldDB" id="A0AAW1D0R1"/>
<dbReference type="Gene3D" id="1.10.20.10">
    <property type="entry name" value="Histone, subunit A"/>
    <property type="match status" value="1"/>
</dbReference>
<evidence type="ECO:0000256" key="2">
    <source>
        <dbReference type="ARBA" id="ARBA00023015"/>
    </source>
</evidence>
<evidence type="ECO:0000313" key="7">
    <source>
        <dbReference type="EMBL" id="KAK9502149.1"/>
    </source>
</evidence>
<gene>
    <name evidence="7" type="ORF">O3M35_012736</name>
</gene>
<proteinExistence type="inferred from homology"/>
<dbReference type="SUPFAM" id="SSF47113">
    <property type="entry name" value="Histone-fold"/>
    <property type="match status" value="1"/>
</dbReference>
<dbReference type="PANTHER" id="PTHR11380">
    <property type="entry name" value="TRANSCRIPTION INITIATION FACTOR TFIID/SUPT3-RELATED"/>
    <property type="match status" value="1"/>
</dbReference>
<keyword evidence="3" id="KW-0804">Transcription</keyword>
<reference evidence="7 8" key="1">
    <citation type="submission" date="2022-12" db="EMBL/GenBank/DDBJ databases">
        <title>Chromosome-level genome assembly of true bugs.</title>
        <authorList>
            <person name="Ma L."/>
            <person name="Li H."/>
        </authorList>
    </citation>
    <scope>NUCLEOTIDE SEQUENCE [LARGE SCALE GENOMIC DNA]</scope>
    <source>
        <strain evidence="7">Lab_2022b</strain>
    </source>
</reference>
<dbReference type="Pfam" id="PF02269">
    <property type="entry name" value="TFIID-18kDa"/>
    <property type="match status" value="1"/>
</dbReference>
<comment type="similarity">
    <text evidence="5">Belongs to the TAF13 family.</text>
</comment>
<evidence type="ECO:0000256" key="6">
    <source>
        <dbReference type="ARBA" id="ARBA00040136"/>
    </source>
</evidence>
<dbReference type="CDD" id="cd07978">
    <property type="entry name" value="HFD_TAF13"/>
    <property type="match status" value="1"/>
</dbReference>
<organism evidence="7 8">
    <name type="scientific">Rhynocoris fuscipes</name>
    <dbReference type="NCBI Taxonomy" id="488301"/>
    <lineage>
        <taxon>Eukaryota</taxon>
        <taxon>Metazoa</taxon>
        <taxon>Ecdysozoa</taxon>
        <taxon>Arthropoda</taxon>
        <taxon>Hexapoda</taxon>
        <taxon>Insecta</taxon>
        <taxon>Pterygota</taxon>
        <taxon>Neoptera</taxon>
        <taxon>Paraneoptera</taxon>
        <taxon>Hemiptera</taxon>
        <taxon>Heteroptera</taxon>
        <taxon>Panheteroptera</taxon>
        <taxon>Cimicomorpha</taxon>
        <taxon>Reduviidae</taxon>
        <taxon>Harpactorinae</taxon>
        <taxon>Harpactorini</taxon>
        <taxon>Rhynocoris</taxon>
    </lineage>
</organism>
<dbReference type="GO" id="GO:0006366">
    <property type="term" value="P:transcription by RNA polymerase II"/>
    <property type="evidence" value="ECO:0007669"/>
    <property type="project" value="InterPro"/>
</dbReference>
<keyword evidence="2" id="KW-0805">Transcription regulation</keyword>
<protein>
    <recommendedName>
        <fullName evidence="6">Transcription initiation factor TFIID subunit 13</fullName>
    </recommendedName>
</protein>
<keyword evidence="8" id="KW-1185">Reference proteome</keyword>
<evidence type="ECO:0000256" key="4">
    <source>
        <dbReference type="ARBA" id="ARBA00023242"/>
    </source>
</evidence>
<dbReference type="Proteomes" id="UP001461498">
    <property type="component" value="Unassembled WGS sequence"/>
</dbReference>
<comment type="subcellular location">
    <subcellularLocation>
        <location evidence="1">Nucleus</location>
    </subcellularLocation>
</comment>
<dbReference type="InterPro" id="IPR009072">
    <property type="entry name" value="Histone-fold"/>
</dbReference>
<comment type="caution">
    <text evidence="7">The sequence shown here is derived from an EMBL/GenBank/DDBJ whole genome shotgun (WGS) entry which is preliminary data.</text>
</comment>
<evidence type="ECO:0000256" key="5">
    <source>
        <dbReference type="ARBA" id="ARBA00038392"/>
    </source>
</evidence>
<dbReference type="GO" id="GO:0005669">
    <property type="term" value="C:transcription factor TFIID complex"/>
    <property type="evidence" value="ECO:0007669"/>
    <property type="project" value="TreeGrafter"/>
</dbReference>
<evidence type="ECO:0000313" key="8">
    <source>
        <dbReference type="Proteomes" id="UP001461498"/>
    </source>
</evidence>
<keyword evidence="4" id="KW-0539">Nucleus</keyword>
<dbReference type="InterPro" id="IPR003195">
    <property type="entry name" value="TFIID_TAF13"/>
</dbReference>
<dbReference type="EMBL" id="JAPXFL010000009">
    <property type="protein sequence ID" value="KAK9502149.1"/>
    <property type="molecule type" value="Genomic_DNA"/>
</dbReference>
<name>A0AAW1D0R1_9HEMI</name>
<dbReference type="PANTHER" id="PTHR11380:SF5">
    <property type="entry name" value="TRANSCRIPTION INITIATION FACTOR TFIID SUBUNIT 13"/>
    <property type="match status" value="1"/>
</dbReference>
<accession>A0AAW1D0R1</accession>
<dbReference type="GO" id="GO:0046982">
    <property type="term" value="F:protein heterodimerization activity"/>
    <property type="evidence" value="ECO:0007669"/>
    <property type="project" value="InterPro"/>
</dbReference>
<evidence type="ECO:0000256" key="3">
    <source>
        <dbReference type="ARBA" id="ARBA00023163"/>
    </source>
</evidence>